<evidence type="ECO:0000256" key="9">
    <source>
        <dbReference type="ARBA" id="ARBA00023328"/>
    </source>
</evidence>
<evidence type="ECO:0000256" key="11">
    <source>
        <dbReference type="SAM" id="Coils"/>
    </source>
</evidence>
<comment type="function">
    <text evidence="10">Acts as a component of the essential kinetochore-associated NDC80 complex, which is required for chromosome segregation and spindle checkpoint activity.</text>
</comment>
<proteinExistence type="inferred from homology"/>
<dbReference type="PANTHER" id="PTHR10643:SF2">
    <property type="entry name" value="KINETOCHORE PROTEIN NDC80 HOMOLOG"/>
    <property type="match status" value="1"/>
</dbReference>
<dbReference type="Pfam" id="PF03801">
    <property type="entry name" value="Ndc80_HEC"/>
    <property type="match status" value="1"/>
</dbReference>
<evidence type="ECO:0000256" key="1">
    <source>
        <dbReference type="ARBA" id="ARBA00007050"/>
    </source>
</evidence>
<feature type="coiled-coil region" evidence="11">
    <location>
        <begin position="489"/>
        <end position="569"/>
    </location>
</feature>
<keyword evidence="8 10" id="KW-0131">Cell cycle</keyword>
<evidence type="ECO:0000256" key="12">
    <source>
        <dbReference type="SAM" id="MobiDB-lite"/>
    </source>
</evidence>
<keyword evidence="7 10" id="KW-0539">Nucleus</keyword>
<dbReference type="InterPro" id="IPR038273">
    <property type="entry name" value="Ndc80_sf"/>
</dbReference>
<dbReference type="GO" id="GO:0031262">
    <property type="term" value="C:Ndc80 complex"/>
    <property type="evidence" value="ECO:0007669"/>
    <property type="project" value="UniProtKB-UniRule"/>
</dbReference>
<dbReference type="InterPro" id="IPR005550">
    <property type="entry name" value="Kinetochore_Ndc80"/>
</dbReference>
<name>A0A0P4WFI7_SCYOL</name>
<comment type="subunit">
    <text evidence="10">Component of the NDC80 complex.</text>
</comment>
<evidence type="ECO:0000256" key="2">
    <source>
        <dbReference type="ARBA" id="ARBA00022454"/>
    </source>
</evidence>
<keyword evidence="2 10" id="KW-0158">Chromosome</keyword>
<organism evidence="14">
    <name type="scientific">Scylla olivacea</name>
    <name type="common">Orange mud crab</name>
    <name type="synonym">Cancer olivacea</name>
    <dbReference type="NCBI Taxonomy" id="85551"/>
    <lineage>
        <taxon>Eukaryota</taxon>
        <taxon>Metazoa</taxon>
        <taxon>Ecdysozoa</taxon>
        <taxon>Arthropoda</taxon>
        <taxon>Crustacea</taxon>
        <taxon>Multicrustacea</taxon>
        <taxon>Malacostraca</taxon>
        <taxon>Eumalacostraca</taxon>
        <taxon>Eucarida</taxon>
        <taxon>Decapoda</taxon>
        <taxon>Pleocyemata</taxon>
        <taxon>Brachyura</taxon>
        <taxon>Eubrachyura</taxon>
        <taxon>Portunoidea</taxon>
        <taxon>Portunidae</taxon>
        <taxon>Portuninae</taxon>
        <taxon>Scylla</taxon>
    </lineage>
</organism>
<sequence length="623" mass="71527">MRRSASGRVSLQAPGVLKPRNEPFTPNTRESGGQAVRKSYIPKTGLGGSAKRLAGRIGRSSTENVSRLSFASSRFTPTRHNTPACAPQSVNRLSTDSARNSGIGTSTRKETRYVNDPAHKTQCINKIMEFLSSRGKSYQRRTLLTPTTNDFKDIFNFIYQHLDHSYTLPPRFEEEIPKLLKNIDCPFQLTKSSFVTVGSPHTWPVVLAALAFMVDFVHINSIMDSSVPEDDLDDDTTSPVHVCIEAFKCSDDAEEIACLEAHIERIKAENNVSDNDMVELSETIEAKHHELESLPKVIDELKQLKQCNVQYSDDLVKLSTYLQELEVAIQNKVAMEKSIKQSIMELNTEESKISEEIDRLKKLKNQQTYSSSELMQLKNHSQEATKEIEYQEQLRNELGNQVRNLELEMSKSESAFRASTVQLENLLEKLNLSKDFSDIDLKSEDVINRHDEIMRIVTKLKKEAKKNTSETQEELFRLGQVAERSKWLLQEGLAEGNKLKKKIQHVEEENEVTQEEMKREHQMKLDELEGLHQKIMEARKTQKKPVYDLHQLDDMIIAKKQELEQSKKKEEKCMYDGLQFQKKIFEDQLQHAEVQRKLIVAHTTHINAECTTFLEWLDSLDMD</sequence>
<evidence type="ECO:0000256" key="3">
    <source>
        <dbReference type="ARBA" id="ARBA00022618"/>
    </source>
</evidence>
<dbReference type="GO" id="GO:0051315">
    <property type="term" value="P:attachment of mitotic spindle microtubules to kinetochore"/>
    <property type="evidence" value="ECO:0007669"/>
    <property type="project" value="UniProtKB-UniRule"/>
</dbReference>
<dbReference type="EMBL" id="GDRN01060174">
    <property type="protein sequence ID" value="JAI65414.1"/>
    <property type="molecule type" value="Transcribed_RNA"/>
</dbReference>
<comment type="similarity">
    <text evidence="1 10">Belongs to the NDC80/HEC1 family.</text>
</comment>
<dbReference type="PANTHER" id="PTHR10643">
    <property type="entry name" value="KINETOCHORE PROTEIN NDC80"/>
    <property type="match status" value="1"/>
</dbReference>
<evidence type="ECO:0000256" key="4">
    <source>
        <dbReference type="ARBA" id="ARBA00022776"/>
    </source>
</evidence>
<dbReference type="AlphaFoldDB" id="A0A0P4WFI7"/>
<keyword evidence="9 10" id="KW-0137">Centromere</keyword>
<feature type="region of interest" description="Disordered" evidence="12">
    <location>
        <begin position="1"/>
        <end position="109"/>
    </location>
</feature>
<evidence type="ECO:0000313" key="14">
    <source>
        <dbReference type="EMBL" id="JAI65414.1"/>
    </source>
</evidence>
<evidence type="ECO:0000256" key="5">
    <source>
        <dbReference type="ARBA" id="ARBA00022838"/>
    </source>
</evidence>
<evidence type="ECO:0000259" key="13">
    <source>
        <dbReference type="Pfam" id="PF03801"/>
    </source>
</evidence>
<feature type="compositionally biased region" description="Polar residues" evidence="12">
    <location>
        <begin position="59"/>
        <end position="81"/>
    </location>
</feature>
<keyword evidence="4 10" id="KW-0498">Mitosis</keyword>
<dbReference type="GO" id="GO:0051301">
    <property type="term" value="P:cell division"/>
    <property type="evidence" value="ECO:0007669"/>
    <property type="project" value="UniProtKB-UniRule"/>
</dbReference>
<accession>A0A0P4WFI7</accession>
<feature type="compositionally biased region" description="Polar residues" evidence="12">
    <location>
        <begin position="88"/>
        <end position="106"/>
    </location>
</feature>
<evidence type="ECO:0000256" key="6">
    <source>
        <dbReference type="ARBA" id="ARBA00023054"/>
    </source>
</evidence>
<keyword evidence="5 10" id="KW-0995">Kinetochore</keyword>
<dbReference type="InterPro" id="IPR055260">
    <property type="entry name" value="Ndc80_CH"/>
</dbReference>
<feature type="coiled-coil region" evidence="11">
    <location>
        <begin position="343"/>
        <end position="415"/>
    </location>
</feature>
<evidence type="ECO:0000256" key="7">
    <source>
        <dbReference type="ARBA" id="ARBA00023242"/>
    </source>
</evidence>
<dbReference type="Gene3D" id="1.10.418.30">
    <property type="entry name" value="Ncd80 complex, Ncd80 subunit"/>
    <property type="match status" value="1"/>
</dbReference>
<keyword evidence="3 10" id="KW-0132">Cell division</keyword>
<keyword evidence="6 11" id="KW-0175">Coiled coil</keyword>
<evidence type="ECO:0000256" key="10">
    <source>
        <dbReference type="RuleBase" id="RU368072"/>
    </source>
</evidence>
<reference evidence="14" key="1">
    <citation type="submission" date="2015-09" db="EMBL/GenBank/DDBJ databases">
        <title>Scylla olivacea transcriptome.</title>
        <authorList>
            <person name="Ikhwanuddin M."/>
        </authorList>
    </citation>
    <scope>NUCLEOTIDE SEQUENCE</scope>
</reference>
<protein>
    <recommendedName>
        <fullName evidence="10">Kinetochore protein NDC80</fullName>
    </recommendedName>
</protein>
<evidence type="ECO:0000256" key="8">
    <source>
        <dbReference type="ARBA" id="ARBA00023306"/>
    </source>
</evidence>
<feature type="domain" description="Kinetochore protein Ndc80 CH" evidence="13">
    <location>
        <begin position="103"/>
        <end position="219"/>
    </location>
</feature>
<dbReference type="GO" id="GO:0005634">
    <property type="term" value="C:nucleus"/>
    <property type="evidence" value="ECO:0007669"/>
    <property type="project" value="UniProtKB-SubCell"/>
</dbReference>
<comment type="subcellular location">
    <subcellularLocation>
        <location evidence="10">Chromosome</location>
        <location evidence="10">Centromere</location>
        <location evidence="10">Kinetochore</location>
    </subcellularLocation>
    <subcellularLocation>
        <location evidence="10">Nucleus</location>
    </subcellularLocation>
</comment>